<name>A0ABU0GXS6_9BACL</name>
<reference evidence="2 3" key="1">
    <citation type="submission" date="2023-07" db="EMBL/GenBank/DDBJ databases">
        <title>Genomic Encyclopedia of Type Strains, Phase IV (KMG-IV): sequencing the most valuable type-strain genomes for metagenomic binning, comparative biology and taxonomic classification.</title>
        <authorList>
            <person name="Goeker M."/>
        </authorList>
    </citation>
    <scope>NUCLEOTIDE SEQUENCE [LARGE SCALE GENOMIC DNA]</scope>
    <source>
        <strain evidence="2 3">DSM 16419</strain>
    </source>
</reference>
<dbReference type="InterPro" id="IPR036471">
    <property type="entry name" value="Colicin_D_sf"/>
</dbReference>
<evidence type="ECO:0000313" key="3">
    <source>
        <dbReference type="Proteomes" id="UP001241988"/>
    </source>
</evidence>
<dbReference type="Pfam" id="PF09204">
    <property type="entry name" value="Colicin_immun"/>
    <property type="match status" value="1"/>
</dbReference>
<comment type="caution">
    <text evidence="2">The sequence shown here is derived from an EMBL/GenBank/DDBJ whole genome shotgun (WGS) entry which is preliminary data.</text>
</comment>
<organism evidence="2 3">
    <name type="scientific">Planomicrobium stackebrandtii</name>
    <dbReference type="NCBI Taxonomy" id="253160"/>
    <lineage>
        <taxon>Bacteria</taxon>
        <taxon>Bacillati</taxon>
        <taxon>Bacillota</taxon>
        <taxon>Bacilli</taxon>
        <taxon>Bacillales</taxon>
        <taxon>Caryophanaceae</taxon>
        <taxon>Planomicrobium</taxon>
    </lineage>
</organism>
<dbReference type="Proteomes" id="UP001241988">
    <property type="component" value="Unassembled WGS sequence"/>
</dbReference>
<evidence type="ECO:0000313" key="2">
    <source>
        <dbReference type="EMBL" id="MDQ0430170.1"/>
    </source>
</evidence>
<accession>A0ABU0GXS6</accession>
<dbReference type="Gene3D" id="1.20.120.650">
    <property type="entry name" value="Colicin D"/>
    <property type="match status" value="1"/>
</dbReference>
<dbReference type="EMBL" id="JAUSWB010000007">
    <property type="protein sequence ID" value="MDQ0430170.1"/>
    <property type="molecule type" value="Genomic_DNA"/>
</dbReference>
<gene>
    <name evidence="2" type="ORF">QOZ98_003006</name>
</gene>
<feature type="domain" description="Colicin D immunity protein" evidence="1">
    <location>
        <begin position="8"/>
        <end position="86"/>
    </location>
</feature>
<keyword evidence="3" id="KW-1185">Reference proteome</keyword>
<protein>
    <recommendedName>
        <fullName evidence="1">Colicin D immunity protein domain-containing protein</fullName>
    </recommendedName>
</protein>
<dbReference type="RefSeq" id="WP_308788150.1">
    <property type="nucleotide sequence ID" value="NZ_JAUSWB010000007.1"/>
</dbReference>
<dbReference type="InterPro" id="IPR015287">
    <property type="entry name" value="Colicin_D_immunity_dom"/>
</dbReference>
<sequence length="92" mass="10927">MLEAKHEDLMVKFLTGELSAEEFQTVYMKKFIEWDDRMTEAQFKILNAVFEAADCYWYKCLPGQETTFEISEQQLRKEVTEALFKLNQLMAD</sequence>
<evidence type="ECO:0000259" key="1">
    <source>
        <dbReference type="Pfam" id="PF09204"/>
    </source>
</evidence>
<proteinExistence type="predicted"/>